<accession>X0VZ65</accession>
<name>X0VZ65_9ZZZZ</name>
<feature type="region of interest" description="Disordered" evidence="1">
    <location>
        <begin position="1"/>
        <end position="32"/>
    </location>
</feature>
<gene>
    <name evidence="3" type="ORF">S01H1_40399</name>
</gene>
<comment type="caution">
    <text evidence="3">The sequence shown here is derived from an EMBL/GenBank/DDBJ whole genome shotgun (WGS) entry which is preliminary data.</text>
</comment>
<evidence type="ECO:0000256" key="1">
    <source>
        <dbReference type="SAM" id="MobiDB-lite"/>
    </source>
</evidence>
<feature type="domain" description="TGF-beta propeptide" evidence="2">
    <location>
        <begin position="48"/>
        <end position="142"/>
    </location>
</feature>
<evidence type="ECO:0000313" key="3">
    <source>
        <dbReference type="EMBL" id="GAG05771.1"/>
    </source>
</evidence>
<feature type="non-terminal residue" evidence="3">
    <location>
        <position position="217"/>
    </location>
</feature>
<organism evidence="3">
    <name type="scientific">marine sediment metagenome</name>
    <dbReference type="NCBI Taxonomy" id="412755"/>
    <lineage>
        <taxon>unclassified sequences</taxon>
        <taxon>metagenomes</taxon>
        <taxon>ecological metagenomes</taxon>
    </lineage>
</organism>
<proteinExistence type="predicted"/>
<evidence type="ECO:0000259" key="2">
    <source>
        <dbReference type="Pfam" id="PF00688"/>
    </source>
</evidence>
<feature type="compositionally biased region" description="Low complexity" evidence="1">
    <location>
        <begin position="22"/>
        <end position="32"/>
    </location>
</feature>
<reference evidence="3" key="1">
    <citation type="journal article" date="2014" name="Front. Microbiol.">
        <title>High frequency of phylogenetically diverse reductive dehalogenase-homologous genes in deep subseafloor sedimentary metagenomes.</title>
        <authorList>
            <person name="Kawai M."/>
            <person name="Futagami T."/>
            <person name="Toyoda A."/>
            <person name="Takaki Y."/>
            <person name="Nishi S."/>
            <person name="Hori S."/>
            <person name="Arai W."/>
            <person name="Tsubouchi T."/>
            <person name="Morono Y."/>
            <person name="Uchiyama I."/>
            <person name="Ito T."/>
            <person name="Fujiyama A."/>
            <person name="Inagaki F."/>
            <person name="Takami H."/>
        </authorList>
    </citation>
    <scope>NUCLEOTIDE SEQUENCE</scope>
    <source>
        <strain evidence="3">Expedition CK06-06</strain>
    </source>
</reference>
<dbReference type="Gene3D" id="2.60.120.970">
    <property type="match status" value="1"/>
</dbReference>
<dbReference type="InterPro" id="IPR001111">
    <property type="entry name" value="TGF-b_propeptide"/>
</dbReference>
<sequence>MVTCRYGTPPRGSAGTAKIRAARTGPAAPPARKGTVAILPSEGGQGVVRFDLSDLPKGTNVYRADLRIFRNAKITGRDEAALVNIEIYPLFSNFAPGRKPKVFTKPLELRGPWYDRFEATAAMRQWVAGQPNGGFFVKTCPRWNAQATCLDIAYEGKPGNVPPQATGLRVFHRAGQTFVTWKEIDDPLGRDRVKWGQLRRILSNLDRDKHVRYCIYR</sequence>
<protein>
    <recommendedName>
        <fullName evidence="2">TGF-beta propeptide domain-containing protein</fullName>
    </recommendedName>
</protein>
<dbReference type="Pfam" id="PF00688">
    <property type="entry name" value="TGFb_propeptide"/>
    <property type="match status" value="1"/>
</dbReference>
<dbReference type="EMBL" id="BARS01025584">
    <property type="protein sequence ID" value="GAG05771.1"/>
    <property type="molecule type" value="Genomic_DNA"/>
</dbReference>
<dbReference type="AlphaFoldDB" id="X0VZ65"/>